<feature type="chain" id="PRO_5039671165" description="Copper(I)-binding protein" evidence="1">
    <location>
        <begin position="30"/>
        <end position="158"/>
    </location>
</feature>
<keyword evidence="1" id="KW-0732">Signal</keyword>
<reference evidence="2 3" key="1">
    <citation type="submission" date="2016-09" db="EMBL/GenBank/DDBJ databases">
        <authorList>
            <person name="Capua I."/>
            <person name="De Benedictis P."/>
            <person name="Joannis T."/>
            <person name="Lombin L.H."/>
            <person name="Cattoli G."/>
        </authorList>
    </citation>
    <scope>NUCLEOTIDE SEQUENCE [LARGE SCALE GENOMIC DNA]</scope>
    <source>
        <strain evidence="2 3">ISLP-3</strain>
    </source>
</reference>
<dbReference type="PROSITE" id="PS51257">
    <property type="entry name" value="PROKAR_LIPOPROTEIN"/>
    <property type="match status" value="1"/>
</dbReference>
<evidence type="ECO:0000256" key="1">
    <source>
        <dbReference type="SAM" id="SignalP"/>
    </source>
</evidence>
<feature type="signal peptide" evidence="1">
    <location>
        <begin position="1"/>
        <end position="29"/>
    </location>
</feature>
<sequence>MIRQLKKSRAALVVGVVGLGLALSACSPATTNKPYAASDGIRATLGDFTLENLSIVTLGKGEPGQLLGGATNTAFTAGSVTLTSEDGSVNIPVPIKANSTVNFFQDGKELGFIASVPAAPGQNLTVTVTDLDGQSKTVYVPVLDGAWPDYADAVPTQG</sequence>
<evidence type="ECO:0000313" key="3">
    <source>
        <dbReference type="Proteomes" id="UP000199039"/>
    </source>
</evidence>
<dbReference type="EMBL" id="FMYH01000001">
    <property type="protein sequence ID" value="SDB98576.1"/>
    <property type="molecule type" value="Genomic_DNA"/>
</dbReference>
<proteinExistence type="predicted"/>
<dbReference type="RefSeq" id="WP_093181546.1">
    <property type="nucleotide sequence ID" value="NZ_FMYH01000001.1"/>
</dbReference>
<organism evidence="2 3">
    <name type="scientific">Sanguibacter gelidistatuariae</name>
    <dbReference type="NCBI Taxonomy" id="1814289"/>
    <lineage>
        <taxon>Bacteria</taxon>
        <taxon>Bacillati</taxon>
        <taxon>Actinomycetota</taxon>
        <taxon>Actinomycetes</taxon>
        <taxon>Micrococcales</taxon>
        <taxon>Sanguibacteraceae</taxon>
        <taxon>Sanguibacter</taxon>
    </lineage>
</organism>
<protein>
    <recommendedName>
        <fullName evidence="4">Copper(I)-binding protein</fullName>
    </recommendedName>
</protein>
<dbReference type="Proteomes" id="UP000199039">
    <property type="component" value="Unassembled WGS sequence"/>
</dbReference>
<name>A0A1G6HYK4_9MICO</name>
<accession>A0A1G6HYK4</accession>
<dbReference type="OrthoDB" id="3267550at2"/>
<keyword evidence="3" id="KW-1185">Reference proteome</keyword>
<evidence type="ECO:0008006" key="4">
    <source>
        <dbReference type="Google" id="ProtNLM"/>
    </source>
</evidence>
<dbReference type="STRING" id="1814289.SAMN05216410_1239"/>
<dbReference type="AlphaFoldDB" id="A0A1G6HYK4"/>
<evidence type="ECO:0000313" key="2">
    <source>
        <dbReference type="EMBL" id="SDB98576.1"/>
    </source>
</evidence>
<gene>
    <name evidence="2" type="ORF">SAMN05216410_1239</name>
</gene>